<keyword evidence="3 8" id="KW-1134">Transmembrane beta strand</keyword>
<keyword evidence="4 8" id="KW-0812">Transmembrane</keyword>
<accession>A0A1G9TP57</accession>
<keyword evidence="13" id="KW-1185">Reference proteome</keyword>
<proteinExistence type="inferred from homology"/>
<evidence type="ECO:0000256" key="9">
    <source>
        <dbReference type="RuleBase" id="RU003357"/>
    </source>
</evidence>
<evidence type="ECO:0000256" key="8">
    <source>
        <dbReference type="PROSITE-ProRule" id="PRU01360"/>
    </source>
</evidence>
<dbReference type="InterPro" id="IPR023996">
    <property type="entry name" value="TonB-dep_OMP_SusC/RagA"/>
</dbReference>
<dbReference type="Pfam" id="PF13715">
    <property type="entry name" value="CarbopepD_reg_2"/>
    <property type="match status" value="1"/>
</dbReference>
<protein>
    <submittedName>
        <fullName evidence="12">TonB-linked outer membrane protein, SusC/RagA family</fullName>
    </submittedName>
</protein>
<dbReference type="Gene3D" id="2.170.130.10">
    <property type="entry name" value="TonB-dependent receptor, plug domain"/>
    <property type="match status" value="1"/>
</dbReference>
<dbReference type="Gene3D" id="2.60.40.1120">
    <property type="entry name" value="Carboxypeptidase-like, regulatory domain"/>
    <property type="match status" value="1"/>
</dbReference>
<dbReference type="PROSITE" id="PS52016">
    <property type="entry name" value="TONB_DEPENDENT_REC_3"/>
    <property type="match status" value="1"/>
</dbReference>
<dbReference type="InterPro" id="IPR012910">
    <property type="entry name" value="Plug_dom"/>
</dbReference>
<keyword evidence="7 8" id="KW-0998">Cell outer membrane</keyword>
<evidence type="ECO:0000256" key="3">
    <source>
        <dbReference type="ARBA" id="ARBA00022452"/>
    </source>
</evidence>
<evidence type="ECO:0000259" key="10">
    <source>
        <dbReference type="Pfam" id="PF00593"/>
    </source>
</evidence>
<keyword evidence="6 8" id="KW-0472">Membrane</keyword>
<evidence type="ECO:0000256" key="4">
    <source>
        <dbReference type="ARBA" id="ARBA00022692"/>
    </source>
</evidence>
<evidence type="ECO:0000256" key="7">
    <source>
        <dbReference type="ARBA" id="ARBA00023237"/>
    </source>
</evidence>
<reference evidence="12 13" key="1">
    <citation type="submission" date="2016-10" db="EMBL/GenBank/DDBJ databases">
        <authorList>
            <person name="de Groot N.N."/>
        </authorList>
    </citation>
    <scope>NUCLEOTIDE SEQUENCE [LARGE SCALE GENOMIC DNA]</scope>
    <source>
        <strain evidence="12 13">DSM 19886</strain>
    </source>
</reference>
<dbReference type="NCBIfam" id="TIGR04056">
    <property type="entry name" value="OMP_RagA_SusC"/>
    <property type="match status" value="1"/>
</dbReference>
<dbReference type="STRING" id="192904.SAMN04488514_109144"/>
<feature type="domain" description="TonB-dependent receptor-like beta-barrel" evidence="10">
    <location>
        <begin position="438"/>
        <end position="960"/>
    </location>
</feature>
<feature type="domain" description="TonB-dependent receptor plug" evidence="11">
    <location>
        <begin position="128"/>
        <end position="234"/>
    </location>
</feature>
<dbReference type="AlphaFoldDB" id="A0A1G9TP57"/>
<dbReference type="InterPro" id="IPR008969">
    <property type="entry name" value="CarboxyPept-like_regulatory"/>
</dbReference>
<dbReference type="Proteomes" id="UP000199440">
    <property type="component" value="Unassembled WGS sequence"/>
</dbReference>
<name>A0A1G9TP57_9FLAO</name>
<comment type="subcellular location">
    <subcellularLocation>
        <location evidence="1 8">Cell outer membrane</location>
        <topology evidence="1 8">Multi-pass membrane protein</topology>
    </subcellularLocation>
</comment>
<evidence type="ECO:0000256" key="2">
    <source>
        <dbReference type="ARBA" id="ARBA00022448"/>
    </source>
</evidence>
<gene>
    <name evidence="12" type="ORF">SAMN04488514_109144</name>
</gene>
<evidence type="ECO:0000313" key="13">
    <source>
        <dbReference type="Proteomes" id="UP000199440"/>
    </source>
</evidence>
<dbReference type="FunFam" id="2.170.130.10:FF:000008">
    <property type="entry name" value="SusC/RagA family TonB-linked outer membrane protein"/>
    <property type="match status" value="1"/>
</dbReference>
<evidence type="ECO:0000259" key="11">
    <source>
        <dbReference type="Pfam" id="PF07715"/>
    </source>
</evidence>
<keyword evidence="5 9" id="KW-0798">TonB box</keyword>
<dbReference type="InterPro" id="IPR023997">
    <property type="entry name" value="TonB-dep_OMP_SusC/RagA_CS"/>
</dbReference>
<evidence type="ECO:0000313" key="12">
    <source>
        <dbReference type="EMBL" id="SDM49441.1"/>
    </source>
</evidence>
<dbReference type="Pfam" id="PF07715">
    <property type="entry name" value="Plug"/>
    <property type="match status" value="1"/>
</dbReference>
<dbReference type="Gene3D" id="2.40.170.20">
    <property type="entry name" value="TonB-dependent receptor, beta-barrel domain"/>
    <property type="match status" value="1"/>
</dbReference>
<dbReference type="InterPro" id="IPR037066">
    <property type="entry name" value="Plug_dom_sf"/>
</dbReference>
<comment type="similarity">
    <text evidence="8 9">Belongs to the TonB-dependent receptor family.</text>
</comment>
<evidence type="ECO:0000256" key="6">
    <source>
        <dbReference type="ARBA" id="ARBA00023136"/>
    </source>
</evidence>
<dbReference type="Pfam" id="PF00593">
    <property type="entry name" value="TonB_dep_Rec_b-barrel"/>
    <property type="match status" value="1"/>
</dbReference>
<sequence>MKNSNEFKVQKYLFAWLRNVLPILIFTFLCTSVTGQDTMVSGSVTDESGTPLPGANIVEKGTTNGVTADFDGNFSINASNDKATLIVSYIGFTTKEIAVNGQSFLSLILSESAAGLDEVVVIGYGSIKKKDLTGSVASIRSEDINSVPTGPLARSIQGRASGVQVQQNSGAPGSGMQIRIRGTNSISGSNEPLWIIDGFPGDQNAINANDIESMEILKDASATAIYGSRGANGVIIITTKSGKTGKTKVSYESSFGLQKVRNKLDLLNPQEYMRFVNIQQVNDLGEAFFTEEQINIAGTGTDWQDSFYNLAPVKNKTISVSGGSDKTKFTLSYGRFDQEGTIGNNKFLRNTLRAKINHDISDKLSVQLNTSYSETKNENEYASAGFRGNSVISAIFGAPPTLSPYDENGEYRELRYSYPFMSDGLLNPEAYIQEVSSISQTRNNTINLGVDYKPIKQLSINLSGNYINVDGRSDSYRTLNYPGSQGNGGIGISNVKTIASNNIVTYTNTLDSSHTFSVTGGVTYEESLSTGVGISGSGFLSDATENYAIGAANVVGVPSSSYTKWQLLSYLGRLNYSFDNKYYVTASFRSDGSSRYSEGNKWGYFPSAAVAYRISEENFMKNLPFISNLKLRAGYGETGSTAIAPYTTLNMLFTGKAIFGDSDFTTYEPTDRLPNSLRWESTQQTNVGMDISLFDGKIDLVADYYIKNTKDLLNSVQLPRSLGYSYTIQNIGEVQNKGLEFQLDAEILDRELKWNISSNISFNENKVVELYDDQDILAPGLNITVIIDYLNLIREGQPMNVFYGYQSDGYDENGNYKYIDIDQSGDITSDDRTYIGNPNPDFVYGFSSNLSWKNFDFDFFLQGSHGNDIYALGMAAQTIDFGMGLNTLKDVLYDHWTPENTNAQYPKISTATTPKISDSYVFDGSYLRLKNIQLGYNIPVEKLGIPLLQRGKVYISGQNLLTITKYPWQDPEINSFGGASSLRQGIDHYSYPVAKTFTFGFKLDF</sequence>
<dbReference type="SUPFAM" id="SSF49464">
    <property type="entry name" value="Carboxypeptidase regulatory domain-like"/>
    <property type="match status" value="1"/>
</dbReference>
<dbReference type="SUPFAM" id="SSF56935">
    <property type="entry name" value="Porins"/>
    <property type="match status" value="1"/>
</dbReference>
<organism evidence="12 13">
    <name type="scientific">Kriegella aquimaris</name>
    <dbReference type="NCBI Taxonomy" id="192904"/>
    <lineage>
        <taxon>Bacteria</taxon>
        <taxon>Pseudomonadati</taxon>
        <taxon>Bacteroidota</taxon>
        <taxon>Flavobacteriia</taxon>
        <taxon>Flavobacteriales</taxon>
        <taxon>Flavobacteriaceae</taxon>
        <taxon>Kriegella</taxon>
    </lineage>
</organism>
<evidence type="ECO:0000256" key="5">
    <source>
        <dbReference type="ARBA" id="ARBA00023077"/>
    </source>
</evidence>
<dbReference type="GO" id="GO:0009279">
    <property type="term" value="C:cell outer membrane"/>
    <property type="evidence" value="ECO:0007669"/>
    <property type="project" value="UniProtKB-SubCell"/>
</dbReference>
<dbReference type="EMBL" id="FNGV01000009">
    <property type="protein sequence ID" value="SDM49441.1"/>
    <property type="molecule type" value="Genomic_DNA"/>
</dbReference>
<dbReference type="OrthoDB" id="9768177at2"/>
<dbReference type="NCBIfam" id="TIGR04057">
    <property type="entry name" value="SusC_RagA_signa"/>
    <property type="match status" value="1"/>
</dbReference>
<evidence type="ECO:0000256" key="1">
    <source>
        <dbReference type="ARBA" id="ARBA00004571"/>
    </source>
</evidence>
<dbReference type="RefSeq" id="WP_089892305.1">
    <property type="nucleotide sequence ID" value="NZ_FNGV01000009.1"/>
</dbReference>
<dbReference type="InterPro" id="IPR000531">
    <property type="entry name" value="Beta-barrel_TonB"/>
</dbReference>
<dbReference type="InterPro" id="IPR036942">
    <property type="entry name" value="Beta-barrel_TonB_sf"/>
</dbReference>
<keyword evidence="2 8" id="KW-0813">Transport</keyword>
<dbReference type="InterPro" id="IPR039426">
    <property type="entry name" value="TonB-dep_rcpt-like"/>
</dbReference>